<feature type="region of interest" description="Disordered" evidence="2">
    <location>
        <begin position="1"/>
        <end position="26"/>
    </location>
</feature>
<proteinExistence type="predicted"/>
<gene>
    <name evidence="4" type="ORF">NGRA_1084</name>
</gene>
<name>A0A9P6GZP0_9MICR</name>
<evidence type="ECO:0000313" key="4">
    <source>
        <dbReference type="EMBL" id="KAF9763734.1"/>
    </source>
</evidence>
<dbReference type="Pfam" id="PF03234">
    <property type="entry name" value="CDC37_N"/>
    <property type="match status" value="1"/>
</dbReference>
<keyword evidence="5" id="KW-1185">Reference proteome</keyword>
<protein>
    <recommendedName>
        <fullName evidence="3">Cdc37 N-terminal domain-containing protein</fullName>
    </recommendedName>
</protein>
<evidence type="ECO:0000256" key="2">
    <source>
        <dbReference type="SAM" id="MobiDB-lite"/>
    </source>
</evidence>
<dbReference type="GO" id="GO:0019901">
    <property type="term" value="F:protein kinase binding"/>
    <property type="evidence" value="ECO:0007669"/>
    <property type="project" value="InterPro"/>
</dbReference>
<evidence type="ECO:0000259" key="3">
    <source>
        <dbReference type="Pfam" id="PF03234"/>
    </source>
</evidence>
<comment type="caution">
    <text evidence="4">The sequence shown here is derived from an EMBL/GenBank/DDBJ whole genome shotgun (WGS) entry which is preliminary data.</text>
</comment>
<reference evidence="4 5" key="1">
    <citation type="journal article" date="2020" name="Genome Biol. Evol.">
        <title>Comparative genomics of strictly vertically transmitted, feminizing microsporidia endosymbionts of amphipod crustaceans.</title>
        <authorList>
            <person name="Cormier A."/>
            <person name="Chebbi M.A."/>
            <person name="Giraud I."/>
            <person name="Wattier R."/>
            <person name="Teixeira M."/>
            <person name="Gilbert C."/>
            <person name="Rigaud T."/>
            <person name="Cordaux R."/>
        </authorList>
    </citation>
    <scope>NUCLEOTIDE SEQUENCE [LARGE SCALE GENOMIC DNA]</scope>
    <source>
        <strain evidence="4 5">Ou3-Ou53</strain>
    </source>
</reference>
<dbReference type="OrthoDB" id="440202at2759"/>
<dbReference type="EMBL" id="SBJO01000057">
    <property type="protein sequence ID" value="KAF9763734.1"/>
    <property type="molecule type" value="Genomic_DNA"/>
</dbReference>
<sequence>MSKQQIEEIEVSDSSSEVHPNIDKKSYKNWKRQMAANHKKELKARYEELSKKDALEEDEKQEMEKLQHLLTPKYVSVNEGGFRVSKEDNNYDQDYVDELLEMLRDSSLENFISVVSSNKIDLNVFEDYVLYNLSENIKEGNDDVGFKLSKISLFLGYVKNNGSLLVSRLCDELKNPEKLELFENDVKKYYDASKNAILNLRK</sequence>
<dbReference type="AlphaFoldDB" id="A0A9P6GZP0"/>
<evidence type="ECO:0000313" key="5">
    <source>
        <dbReference type="Proteomes" id="UP000740883"/>
    </source>
</evidence>
<evidence type="ECO:0000256" key="1">
    <source>
        <dbReference type="SAM" id="Coils"/>
    </source>
</evidence>
<feature type="coiled-coil region" evidence="1">
    <location>
        <begin position="32"/>
        <end position="66"/>
    </location>
</feature>
<feature type="domain" description="Cdc37 N-terminal" evidence="3">
    <location>
        <begin position="7"/>
        <end position="88"/>
    </location>
</feature>
<keyword evidence="1" id="KW-0175">Coiled coil</keyword>
<organism evidence="4 5">
    <name type="scientific">Nosema granulosis</name>
    <dbReference type="NCBI Taxonomy" id="83296"/>
    <lineage>
        <taxon>Eukaryota</taxon>
        <taxon>Fungi</taxon>
        <taxon>Fungi incertae sedis</taxon>
        <taxon>Microsporidia</taxon>
        <taxon>Nosematidae</taxon>
        <taxon>Nosema</taxon>
    </lineage>
</organism>
<dbReference type="Proteomes" id="UP000740883">
    <property type="component" value="Unassembled WGS sequence"/>
</dbReference>
<dbReference type="InterPro" id="IPR013855">
    <property type="entry name" value="Cdc37_N_dom"/>
</dbReference>
<accession>A0A9P6GZP0</accession>